<feature type="region of interest" description="Disordered" evidence="1">
    <location>
        <begin position="591"/>
        <end position="635"/>
    </location>
</feature>
<evidence type="ECO:0008006" key="6">
    <source>
        <dbReference type="Google" id="ProtNLM"/>
    </source>
</evidence>
<dbReference type="PANTHER" id="PTHR47185:SF2">
    <property type="entry name" value="FUNGAL PROTEIN"/>
    <property type="match status" value="1"/>
</dbReference>
<name>A0A6H0XNM0_9PEZI</name>
<reference evidence="4 5" key="1">
    <citation type="journal article" date="2016" name="Sci. Rep.">
        <title>Peltaster fructicola genome reveals evolution from an invasive phytopathogen to an ectophytic parasite.</title>
        <authorList>
            <person name="Xu C."/>
            <person name="Chen H."/>
            <person name="Gleason M.L."/>
            <person name="Xu J.R."/>
            <person name="Liu H."/>
            <person name="Zhang R."/>
            <person name="Sun G."/>
        </authorList>
    </citation>
    <scope>NUCLEOTIDE SEQUENCE [LARGE SCALE GENOMIC DNA]</scope>
    <source>
        <strain evidence="4 5">LNHT1506</strain>
    </source>
</reference>
<dbReference type="InterPro" id="IPR024554">
    <property type="entry name" value="LEC1-like_C"/>
</dbReference>
<dbReference type="OrthoDB" id="2117459at2759"/>
<dbReference type="GO" id="GO:0035091">
    <property type="term" value="F:phosphatidylinositol binding"/>
    <property type="evidence" value="ECO:0007669"/>
    <property type="project" value="TreeGrafter"/>
</dbReference>
<dbReference type="AlphaFoldDB" id="A0A6H0XNM0"/>
<feature type="domain" description="PX-associated" evidence="3">
    <location>
        <begin position="14"/>
        <end position="129"/>
    </location>
</feature>
<evidence type="ECO:0000259" key="2">
    <source>
        <dbReference type="Pfam" id="PF12825"/>
    </source>
</evidence>
<organism evidence="4 5">
    <name type="scientific">Peltaster fructicola</name>
    <dbReference type="NCBI Taxonomy" id="286661"/>
    <lineage>
        <taxon>Eukaryota</taxon>
        <taxon>Fungi</taxon>
        <taxon>Dikarya</taxon>
        <taxon>Ascomycota</taxon>
        <taxon>Pezizomycotina</taxon>
        <taxon>Dothideomycetes</taxon>
        <taxon>Dothideomycetes incertae sedis</taxon>
        <taxon>Peltaster</taxon>
    </lineage>
</organism>
<accession>A0A6H0XNM0</accession>
<evidence type="ECO:0000313" key="4">
    <source>
        <dbReference type="EMBL" id="QIW96312.1"/>
    </source>
</evidence>
<dbReference type="InterPro" id="IPR047168">
    <property type="entry name" value="LEC1-like"/>
</dbReference>
<feature type="domain" description="PX" evidence="2">
    <location>
        <begin position="175"/>
        <end position="368"/>
    </location>
</feature>
<dbReference type="Pfam" id="PF12825">
    <property type="entry name" value="DUF3818"/>
    <property type="match status" value="1"/>
</dbReference>
<dbReference type="PANTHER" id="PTHR47185">
    <property type="entry name" value="PX DOMAIN-CONTAINING PROTEIN YPR097W"/>
    <property type="match status" value="1"/>
</dbReference>
<dbReference type="Pfam" id="PF12828">
    <property type="entry name" value="PXB"/>
    <property type="match status" value="1"/>
</dbReference>
<evidence type="ECO:0000259" key="3">
    <source>
        <dbReference type="Pfam" id="PF12828"/>
    </source>
</evidence>
<dbReference type="InterPro" id="IPR024555">
    <property type="entry name" value="PX-associated"/>
</dbReference>
<protein>
    <recommendedName>
        <fullName evidence="6">Px domain containing protein</fullName>
    </recommendedName>
</protein>
<proteinExistence type="predicted"/>
<evidence type="ECO:0000313" key="5">
    <source>
        <dbReference type="Proteomes" id="UP000503462"/>
    </source>
</evidence>
<evidence type="ECO:0000256" key="1">
    <source>
        <dbReference type="SAM" id="MobiDB-lite"/>
    </source>
</evidence>
<gene>
    <name evidence="4" type="ORF">AMS68_001830</name>
</gene>
<sequence length="654" mass="72534">MAVASTTENTDLGSLTPQQYHALFDILTHQETYNEIANFKYPDTINHYGPPFQDSTKSSTSPILQTLLSKFILKLPGLRDVPADFWKVQVAELIEDLSKAELSESYDKGVLGIRKTLATAGSALIEYPARGSLGGYAEVKSKVPEDKRYDTQNPQDVLQAWKDALQAAVYGNFVTEVFEKAAETDDLERHTSLTRAVHEFIVVNVASIMHYALILSPEGPSILRLIESVHKLIPYTLIRQSLKIGNVATMLSGVMRIILAKVSMGSVTNWIGLSSGADEGMNLMQQIISQVLGWEKRELRNRATKIEKDRDSPPKAVLAELKDWVDNRTRAEHDECRRQSQQQQKSIVTVILSLSSVSEELTSTQHEKAQEYLMLNLSQRDRQEIIQVLCKRNPDHLTAAVRVGVDAYTPMIRHVHQAVNLSESMWDAERFITDMLKTSKPQGKKGQEQPPPVQDFVDLLHRHQGNLHKFLHQVAKNGKEVTAWWHDYCLMAVREFRADVKTASKDSVIPADLTDGGTQPKMQEVFAKLPEKDKTAVLSELAAHQQYLDDLHAASAARIAAVITRSGKTPYGPGAYLSRWQQLMDETAVTPATASGPVRHGNSSSVKDASRQDIDGTQPASTAKAADGETPTAPSVGLTLKLFGDRFREVLAGA</sequence>
<dbReference type="Proteomes" id="UP000503462">
    <property type="component" value="Chromosome 1"/>
</dbReference>
<dbReference type="EMBL" id="CP051139">
    <property type="protein sequence ID" value="QIW96312.1"/>
    <property type="molecule type" value="Genomic_DNA"/>
</dbReference>
<keyword evidence="5" id="KW-1185">Reference proteome</keyword>